<evidence type="ECO:0000256" key="2">
    <source>
        <dbReference type="SAM" id="SignalP"/>
    </source>
</evidence>
<evidence type="ECO:0000259" key="3">
    <source>
        <dbReference type="Pfam" id="PF25908"/>
    </source>
</evidence>
<accession>A0A2I0JJU4</accession>
<evidence type="ECO:0000313" key="4">
    <source>
        <dbReference type="EMBL" id="PKI55826.1"/>
    </source>
</evidence>
<dbReference type="EMBL" id="PGOL01001661">
    <property type="protein sequence ID" value="PKI55826.1"/>
    <property type="molecule type" value="Genomic_DNA"/>
</dbReference>
<sequence length="163" mass="17611">MGMTMGMGLWCSLCDSVFSASNPSRTASEHLKRGTCPNFASSPNPISIVSPVPPPQSPHRQHCLPASAATEDPAGLHPSRSFWVSPTAPPQHQHHQLVLSGAAPSFSFLLPLLILPDLRKRIREELPLPGIGVPIDDFHRLLEVARYLGCLWGAMGATLRAPK</sequence>
<keyword evidence="5" id="KW-1185">Reference proteome</keyword>
<evidence type="ECO:0000256" key="1">
    <source>
        <dbReference type="SAM" id="MobiDB-lite"/>
    </source>
</evidence>
<protein>
    <recommendedName>
        <fullName evidence="3">DUF7963 domain-containing protein</fullName>
    </recommendedName>
</protein>
<feature type="region of interest" description="Disordered" evidence="1">
    <location>
        <begin position="52"/>
        <end position="75"/>
    </location>
</feature>
<name>A0A2I0JJU4_PUNGR</name>
<dbReference type="STRING" id="22663.A0A2I0JJU4"/>
<reference evidence="4 5" key="1">
    <citation type="submission" date="2017-11" db="EMBL/GenBank/DDBJ databases">
        <title>De-novo sequencing of pomegranate (Punica granatum L.) genome.</title>
        <authorList>
            <person name="Akparov Z."/>
            <person name="Amiraslanov A."/>
            <person name="Hajiyeva S."/>
            <person name="Abbasov M."/>
            <person name="Kaur K."/>
            <person name="Hamwieh A."/>
            <person name="Solovyev V."/>
            <person name="Salamov A."/>
            <person name="Braich B."/>
            <person name="Kosarev P."/>
            <person name="Mahmoud A."/>
            <person name="Hajiyev E."/>
            <person name="Babayeva S."/>
            <person name="Izzatullayeva V."/>
            <person name="Mammadov A."/>
            <person name="Mammadov A."/>
            <person name="Sharifova S."/>
            <person name="Ojaghi J."/>
            <person name="Eynullazada K."/>
            <person name="Bayramov B."/>
            <person name="Abdulazimova A."/>
            <person name="Shahmuradov I."/>
        </authorList>
    </citation>
    <scope>NUCLEOTIDE SEQUENCE [LARGE SCALE GENOMIC DNA]</scope>
    <source>
        <strain evidence="5">cv. AG2017</strain>
        <tissue evidence="4">Leaf</tissue>
    </source>
</reference>
<keyword evidence="2" id="KW-0732">Signal</keyword>
<dbReference type="InterPro" id="IPR058269">
    <property type="entry name" value="DUF7963"/>
</dbReference>
<feature type="domain" description="DUF7963" evidence="3">
    <location>
        <begin position="6"/>
        <end position="39"/>
    </location>
</feature>
<feature type="chain" id="PRO_5014141643" description="DUF7963 domain-containing protein" evidence="2">
    <location>
        <begin position="20"/>
        <end position="163"/>
    </location>
</feature>
<feature type="signal peptide" evidence="2">
    <location>
        <begin position="1"/>
        <end position="19"/>
    </location>
</feature>
<dbReference type="AlphaFoldDB" id="A0A2I0JJU4"/>
<gene>
    <name evidence="4" type="ORF">CRG98_023791</name>
</gene>
<dbReference type="Pfam" id="PF25908">
    <property type="entry name" value="DUF7963"/>
    <property type="match status" value="1"/>
</dbReference>
<organism evidence="4 5">
    <name type="scientific">Punica granatum</name>
    <name type="common">Pomegranate</name>
    <dbReference type="NCBI Taxonomy" id="22663"/>
    <lineage>
        <taxon>Eukaryota</taxon>
        <taxon>Viridiplantae</taxon>
        <taxon>Streptophyta</taxon>
        <taxon>Embryophyta</taxon>
        <taxon>Tracheophyta</taxon>
        <taxon>Spermatophyta</taxon>
        <taxon>Magnoliopsida</taxon>
        <taxon>eudicotyledons</taxon>
        <taxon>Gunneridae</taxon>
        <taxon>Pentapetalae</taxon>
        <taxon>rosids</taxon>
        <taxon>malvids</taxon>
        <taxon>Myrtales</taxon>
        <taxon>Lythraceae</taxon>
        <taxon>Punica</taxon>
    </lineage>
</organism>
<proteinExistence type="predicted"/>
<comment type="caution">
    <text evidence="4">The sequence shown here is derived from an EMBL/GenBank/DDBJ whole genome shotgun (WGS) entry which is preliminary data.</text>
</comment>
<evidence type="ECO:0000313" key="5">
    <source>
        <dbReference type="Proteomes" id="UP000233551"/>
    </source>
</evidence>
<dbReference type="Proteomes" id="UP000233551">
    <property type="component" value="Unassembled WGS sequence"/>
</dbReference>